<organism evidence="11 12">
    <name type="scientific">Jiangella asiatica</name>
    <dbReference type="NCBI Taxonomy" id="2530372"/>
    <lineage>
        <taxon>Bacteria</taxon>
        <taxon>Bacillati</taxon>
        <taxon>Actinomycetota</taxon>
        <taxon>Actinomycetes</taxon>
        <taxon>Jiangellales</taxon>
        <taxon>Jiangellaceae</taxon>
        <taxon>Jiangella</taxon>
    </lineage>
</organism>
<reference evidence="11 12" key="1">
    <citation type="submission" date="2019-03" db="EMBL/GenBank/DDBJ databases">
        <title>Draft genome sequences of novel Actinobacteria.</title>
        <authorList>
            <person name="Sahin N."/>
            <person name="Ay H."/>
            <person name="Saygin H."/>
        </authorList>
    </citation>
    <scope>NUCLEOTIDE SEQUENCE [LARGE SCALE GENOMIC DNA]</scope>
    <source>
        <strain evidence="11 12">5K138</strain>
    </source>
</reference>
<feature type="domain" description="Peptidase M14" evidence="10">
    <location>
        <begin position="109"/>
        <end position="477"/>
    </location>
</feature>
<dbReference type="PANTHER" id="PTHR11705">
    <property type="entry name" value="PROTEASE FAMILY M14 CARBOXYPEPTIDASE A,B"/>
    <property type="match status" value="1"/>
</dbReference>
<dbReference type="EMBL" id="SMKZ01000050">
    <property type="protein sequence ID" value="TDE00408.1"/>
    <property type="molecule type" value="Genomic_DNA"/>
</dbReference>
<keyword evidence="6" id="KW-0482">Metalloprotease</keyword>
<evidence type="ECO:0000256" key="8">
    <source>
        <dbReference type="SAM" id="MobiDB-lite"/>
    </source>
</evidence>
<dbReference type="GO" id="GO:0006508">
    <property type="term" value="P:proteolysis"/>
    <property type="evidence" value="ECO:0007669"/>
    <property type="project" value="UniProtKB-KW"/>
</dbReference>
<dbReference type="InterPro" id="IPR000834">
    <property type="entry name" value="Peptidase_M14"/>
</dbReference>
<feature type="region of interest" description="Disordered" evidence="8">
    <location>
        <begin position="27"/>
        <end position="93"/>
    </location>
</feature>
<keyword evidence="5" id="KW-0862">Zinc</keyword>
<evidence type="ECO:0000256" key="7">
    <source>
        <dbReference type="PROSITE-ProRule" id="PRU01379"/>
    </source>
</evidence>
<evidence type="ECO:0000256" key="1">
    <source>
        <dbReference type="ARBA" id="ARBA00001947"/>
    </source>
</evidence>
<dbReference type="GO" id="GO:0005615">
    <property type="term" value="C:extracellular space"/>
    <property type="evidence" value="ECO:0007669"/>
    <property type="project" value="TreeGrafter"/>
</dbReference>
<dbReference type="GO" id="GO:0004181">
    <property type="term" value="F:metallocarboxypeptidase activity"/>
    <property type="evidence" value="ECO:0007669"/>
    <property type="project" value="InterPro"/>
</dbReference>
<accession>A0A4V6PFD4</accession>
<dbReference type="AlphaFoldDB" id="A0A4V6PFD4"/>
<evidence type="ECO:0000256" key="4">
    <source>
        <dbReference type="ARBA" id="ARBA00022801"/>
    </source>
</evidence>
<protein>
    <submittedName>
        <fullName evidence="11">Peptidase M28</fullName>
    </submittedName>
</protein>
<comment type="cofactor">
    <cofactor evidence="1">
        <name>Zn(2+)</name>
        <dbReference type="ChEBI" id="CHEBI:29105"/>
    </cofactor>
</comment>
<dbReference type="Pfam" id="PF00246">
    <property type="entry name" value="Peptidase_M14"/>
    <property type="match status" value="1"/>
</dbReference>
<gene>
    <name evidence="11" type="ORF">E1269_25550</name>
</gene>
<evidence type="ECO:0000256" key="3">
    <source>
        <dbReference type="ARBA" id="ARBA00022670"/>
    </source>
</evidence>
<dbReference type="Proteomes" id="UP000294739">
    <property type="component" value="Unassembled WGS sequence"/>
</dbReference>
<keyword evidence="9" id="KW-0732">Signal</keyword>
<dbReference type="GO" id="GO:0008270">
    <property type="term" value="F:zinc ion binding"/>
    <property type="evidence" value="ECO:0007669"/>
    <property type="project" value="InterPro"/>
</dbReference>
<dbReference type="InParanoid" id="A0A4V6PFD4"/>
<dbReference type="OrthoDB" id="9758209at2"/>
<dbReference type="PANTHER" id="PTHR11705:SF143">
    <property type="entry name" value="SLL0236 PROTEIN"/>
    <property type="match status" value="1"/>
</dbReference>
<feature type="chain" id="PRO_5038480539" evidence="9">
    <location>
        <begin position="24"/>
        <end position="853"/>
    </location>
</feature>
<keyword evidence="12" id="KW-1185">Reference proteome</keyword>
<evidence type="ECO:0000256" key="5">
    <source>
        <dbReference type="ARBA" id="ARBA00022833"/>
    </source>
</evidence>
<sequence length="853" mass="90657">MWTRTLPVAGIAGVMVTVTTALGATADPVADPSSGPSAGVGTLQPAVRAPEDRSRPATSPPADAGTGAPSAEGLPTPFSVTAADLPGQPHDDVIEDVPVNPDDASIPMNLTPYHAIPPALRALQESERVSVEIIGQSALGRDLHLVVVTSPMTDAEWAEWQRLSDLRTDDPVAAIAAFEAGEYDDWKSPLFVNSNIHGNEWEGTDATLQVLDDLAFSYDPEVAELLDQHVIAMVVTNNPDGRIAGTRANGNGFDINRDYITASQPESRAVRDQLIRYDPLTMLDEHGYTGTTLIEPTTGPHGENYEYDLYIRQAIRNGLAMEAAVLALGEPSVTEVNIPFRNQTDGWDDWPPIFTPMYAMYHGAVGHTVEIPHNPRDEPDPAIRHEYTRINTAVARATIEANFAWAHENRMSLLADQLEIFRRGDAGEASRPIDDELALSLALGENGKTFLQDYPRAYVIPAERRGDAAAARLAQFLLDNDVEVHQARRPFTAGGEVYPAGSYVVDLHQSKRGLANTILDVGRDVTTNFPTMYDISAWSQGHLWGAPVATVPAGGSLDVRALSPLESVAPTGWVAPGRPAHYGFSGDTLAGIQAVNAFVASGVPVRRTGDGTFTVPGSARGLVQDAAATYGIAFTALRASDVRGAVPVDVRLVGTSAPAGELHALARMGFPTTDINAAGFNTGEYAFDDFDALYVSTRGFNPVQLDSTQQEAFAAWRAAGGTIVARGEDGVTFNELAGLLPVTAVPARSDANGIVAVVNDPASPVTGGALPSSFVSEPRHFTALGDGVRVDQRLGDEGFFLAGHWIGQEAAAGQPVVVSGVADGADVTLFGTEPLYRSHPEGLFPQVANALWQ</sequence>
<keyword evidence="4" id="KW-0378">Hydrolase</keyword>
<feature type="active site" description="Proton donor/acceptor" evidence="7">
    <location>
        <position position="419"/>
    </location>
</feature>
<comment type="caution">
    <text evidence="11">The sequence shown here is derived from an EMBL/GenBank/DDBJ whole genome shotgun (WGS) entry which is preliminary data.</text>
</comment>
<evidence type="ECO:0000313" key="12">
    <source>
        <dbReference type="Proteomes" id="UP000294739"/>
    </source>
</evidence>
<evidence type="ECO:0000313" key="11">
    <source>
        <dbReference type="EMBL" id="TDE00408.1"/>
    </source>
</evidence>
<comment type="similarity">
    <text evidence="2 7">Belongs to the peptidase M14 family.</text>
</comment>
<name>A0A4V6PFD4_9ACTN</name>
<evidence type="ECO:0000256" key="6">
    <source>
        <dbReference type="ARBA" id="ARBA00023049"/>
    </source>
</evidence>
<keyword evidence="3" id="KW-0645">Protease</keyword>
<dbReference type="SMART" id="SM00631">
    <property type="entry name" value="Zn_pept"/>
    <property type="match status" value="1"/>
</dbReference>
<dbReference type="RefSeq" id="WP_131899895.1">
    <property type="nucleotide sequence ID" value="NZ_SMKZ01000050.1"/>
</dbReference>
<evidence type="ECO:0000256" key="9">
    <source>
        <dbReference type="SAM" id="SignalP"/>
    </source>
</evidence>
<evidence type="ECO:0000259" key="10">
    <source>
        <dbReference type="PROSITE" id="PS52035"/>
    </source>
</evidence>
<feature type="signal peptide" evidence="9">
    <location>
        <begin position="1"/>
        <end position="23"/>
    </location>
</feature>
<dbReference type="SUPFAM" id="SSF53187">
    <property type="entry name" value="Zn-dependent exopeptidases"/>
    <property type="match status" value="1"/>
</dbReference>
<dbReference type="PROSITE" id="PS52035">
    <property type="entry name" value="PEPTIDASE_M14"/>
    <property type="match status" value="1"/>
</dbReference>
<evidence type="ECO:0000256" key="2">
    <source>
        <dbReference type="ARBA" id="ARBA00005988"/>
    </source>
</evidence>
<dbReference type="Gene3D" id="3.40.630.10">
    <property type="entry name" value="Zn peptidases"/>
    <property type="match status" value="1"/>
</dbReference>
<proteinExistence type="inferred from homology"/>